<proteinExistence type="predicted"/>
<dbReference type="PANTHER" id="PTHR11732">
    <property type="entry name" value="ALDO/KETO REDUCTASE"/>
    <property type="match status" value="1"/>
</dbReference>
<dbReference type="InterPro" id="IPR036812">
    <property type="entry name" value="NAD(P)_OxRdtase_dom_sf"/>
</dbReference>
<name>A0A9Q1MVJ4_9SOLA</name>
<gene>
    <name evidence="2" type="ORF">K7X08_006541</name>
</gene>
<dbReference type="OrthoDB" id="416253at2759"/>
<dbReference type="InterPro" id="IPR020471">
    <property type="entry name" value="AKR"/>
</dbReference>
<protein>
    <recommendedName>
        <fullName evidence="1">NADP-dependent oxidoreductase domain-containing protein</fullName>
    </recommendedName>
</protein>
<dbReference type="InterPro" id="IPR018170">
    <property type="entry name" value="Aldo/ket_reductase_CS"/>
</dbReference>
<dbReference type="Pfam" id="PF00248">
    <property type="entry name" value="Aldo_ket_red"/>
    <property type="match status" value="1"/>
</dbReference>
<dbReference type="PROSITE" id="PS00798">
    <property type="entry name" value="ALDOKETO_REDUCTASE_1"/>
    <property type="match status" value="1"/>
</dbReference>
<dbReference type="SUPFAM" id="SSF51430">
    <property type="entry name" value="NAD(P)-linked oxidoreductase"/>
    <property type="match status" value="1"/>
</dbReference>
<evidence type="ECO:0000313" key="3">
    <source>
        <dbReference type="Proteomes" id="UP001152561"/>
    </source>
</evidence>
<sequence>MATFVPSVVLNSGHEMPLIGMGTAPTAPTLPPKDELVSIFVDAIEAGYRHFDTAASYGSEEALGEAVAEALQRGLIKNREEVFITSKRKHNMTLFFLPSKELLRG</sequence>
<evidence type="ECO:0000259" key="1">
    <source>
        <dbReference type="Pfam" id="PF00248"/>
    </source>
</evidence>
<comment type="caution">
    <text evidence="2">The sequence shown here is derived from an EMBL/GenBank/DDBJ whole genome shotgun (WGS) entry which is preliminary data.</text>
</comment>
<feature type="domain" description="NADP-dependent oxidoreductase" evidence="1">
    <location>
        <begin position="19"/>
        <end position="88"/>
    </location>
</feature>
<organism evidence="2 3">
    <name type="scientific">Anisodus acutangulus</name>
    <dbReference type="NCBI Taxonomy" id="402998"/>
    <lineage>
        <taxon>Eukaryota</taxon>
        <taxon>Viridiplantae</taxon>
        <taxon>Streptophyta</taxon>
        <taxon>Embryophyta</taxon>
        <taxon>Tracheophyta</taxon>
        <taxon>Spermatophyta</taxon>
        <taxon>Magnoliopsida</taxon>
        <taxon>eudicotyledons</taxon>
        <taxon>Gunneridae</taxon>
        <taxon>Pentapetalae</taxon>
        <taxon>asterids</taxon>
        <taxon>lamiids</taxon>
        <taxon>Solanales</taxon>
        <taxon>Solanaceae</taxon>
        <taxon>Solanoideae</taxon>
        <taxon>Hyoscyameae</taxon>
        <taxon>Anisodus</taxon>
    </lineage>
</organism>
<dbReference type="EMBL" id="JAJAGQ010000002">
    <property type="protein sequence ID" value="KAJ8569964.1"/>
    <property type="molecule type" value="Genomic_DNA"/>
</dbReference>
<dbReference type="InterPro" id="IPR023210">
    <property type="entry name" value="NADP_OxRdtase_dom"/>
</dbReference>
<evidence type="ECO:0000313" key="2">
    <source>
        <dbReference type="EMBL" id="KAJ8569964.1"/>
    </source>
</evidence>
<dbReference type="GO" id="GO:0016491">
    <property type="term" value="F:oxidoreductase activity"/>
    <property type="evidence" value="ECO:0007669"/>
    <property type="project" value="InterPro"/>
</dbReference>
<reference evidence="3" key="1">
    <citation type="journal article" date="2023" name="Proc. Natl. Acad. Sci. U.S.A.">
        <title>Genomic and structural basis for evolution of tropane alkaloid biosynthesis.</title>
        <authorList>
            <person name="Wanga Y.-J."/>
            <person name="Taina T."/>
            <person name="Yua J.-Y."/>
            <person name="Lia J."/>
            <person name="Xua B."/>
            <person name="Chenc J."/>
            <person name="D'Auriad J.C."/>
            <person name="Huanga J.-P."/>
            <person name="Huanga S.-X."/>
        </authorList>
    </citation>
    <scope>NUCLEOTIDE SEQUENCE [LARGE SCALE GENOMIC DNA]</scope>
    <source>
        <strain evidence="3">cv. KIB-2019</strain>
    </source>
</reference>
<accession>A0A9Q1MVJ4</accession>
<keyword evidence="3" id="KW-1185">Reference proteome</keyword>
<dbReference type="Gene3D" id="3.20.20.100">
    <property type="entry name" value="NADP-dependent oxidoreductase domain"/>
    <property type="match status" value="1"/>
</dbReference>
<dbReference type="Proteomes" id="UP001152561">
    <property type="component" value="Unassembled WGS sequence"/>
</dbReference>
<dbReference type="AlphaFoldDB" id="A0A9Q1MVJ4"/>